<dbReference type="HOGENOM" id="CLU_093757_3_1_9"/>
<keyword evidence="2 5" id="KW-0963">Cytoplasm</keyword>
<evidence type="ECO:0000256" key="1">
    <source>
        <dbReference type="ARBA" id="ARBA00004496"/>
    </source>
</evidence>
<dbReference type="HAMAP" id="MF_00822">
    <property type="entry name" value="UreE"/>
    <property type="match status" value="1"/>
</dbReference>
<evidence type="ECO:0000313" key="7">
    <source>
        <dbReference type="EMBL" id="ADU27139.1"/>
    </source>
</evidence>
<evidence type="ECO:0000256" key="4">
    <source>
        <dbReference type="ARBA" id="ARBA00023186"/>
    </source>
</evidence>
<evidence type="ECO:0000256" key="3">
    <source>
        <dbReference type="ARBA" id="ARBA00022596"/>
    </source>
</evidence>
<dbReference type="eggNOG" id="COG2371">
    <property type="taxonomic scope" value="Bacteria"/>
</dbReference>
<dbReference type="EMBL" id="CP002400">
    <property type="protein sequence ID" value="ADU27139.1"/>
    <property type="molecule type" value="Genomic_DNA"/>
</dbReference>
<dbReference type="InterPro" id="IPR012406">
    <property type="entry name" value="UreE"/>
</dbReference>
<dbReference type="KEGG" id="eha:Ethha_1604"/>
<keyword evidence="8" id="KW-1185">Reference proteome</keyword>
<sequence length="147" mass="16837">MFSTGVEGNLSHFETHGREIDYALIEWFDASKHVLRLPTQAGREIGIRKPEGAALRDGDVLYHDENLVIAVRIRRCSVLRVRLHDPVQAARLGYELGNRHLPISITKDVLEVPFDEPTEQHLVKLGFLPERAECIFRGHMPSHHHHE</sequence>
<dbReference type="Gene3D" id="2.60.260.20">
    <property type="entry name" value="Urease metallochaperone UreE, N-terminal domain"/>
    <property type="match status" value="1"/>
</dbReference>
<dbReference type="GO" id="GO:0065003">
    <property type="term" value="P:protein-containing complex assembly"/>
    <property type="evidence" value="ECO:0007669"/>
    <property type="project" value="InterPro"/>
</dbReference>
<dbReference type="GO" id="GO:0019627">
    <property type="term" value="P:urea metabolic process"/>
    <property type="evidence" value="ECO:0007669"/>
    <property type="project" value="InterPro"/>
</dbReference>
<proteinExistence type="inferred from homology"/>
<evidence type="ECO:0000256" key="5">
    <source>
        <dbReference type="HAMAP-Rule" id="MF_00822"/>
    </source>
</evidence>
<dbReference type="Pfam" id="PF05194">
    <property type="entry name" value="UreE_C"/>
    <property type="match status" value="1"/>
</dbReference>
<dbReference type="Proteomes" id="UP000001551">
    <property type="component" value="Chromosome"/>
</dbReference>
<dbReference type="PIRSF" id="PIRSF036402">
    <property type="entry name" value="Ureas_acces_UreE"/>
    <property type="match status" value="1"/>
</dbReference>
<accession>E6U8Q4</accession>
<name>E6U8Q4_ETHHY</name>
<dbReference type="InterPro" id="IPR036118">
    <property type="entry name" value="UreE_N_sf"/>
</dbReference>
<dbReference type="Pfam" id="PF02814">
    <property type="entry name" value="UreE_N"/>
    <property type="match status" value="1"/>
</dbReference>
<dbReference type="Gene3D" id="3.30.70.790">
    <property type="entry name" value="UreE, C-terminal domain"/>
    <property type="match status" value="1"/>
</dbReference>
<evidence type="ECO:0000256" key="2">
    <source>
        <dbReference type="ARBA" id="ARBA00022490"/>
    </source>
</evidence>
<evidence type="ECO:0000313" key="8">
    <source>
        <dbReference type="Proteomes" id="UP000001551"/>
    </source>
</evidence>
<protein>
    <recommendedName>
        <fullName evidence="5">Urease accessory protein UreE</fullName>
    </recommendedName>
</protein>
<gene>
    <name evidence="5" type="primary">ureE</name>
    <name evidence="7" type="ordered locus">Ethha_1604</name>
</gene>
<keyword evidence="3 5" id="KW-0533">Nickel</keyword>
<dbReference type="RefSeq" id="WP_013485494.1">
    <property type="nucleotide sequence ID" value="NC_014828.1"/>
</dbReference>
<dbReference type="SMART" id="SM00988">
    <property type="entry name" value="UreE_N"/>
    <property type="match status" value="1"/>
</dbReference>
<comment type="subcellular location">
    <subcellularLocation>
        <location evidence="1 5">Cytoplasm</location>
    </subcellularLocation>
</comment>
<dbReference type="InterPro" id="IPR004029">
    <property type="entry name" value="UreE_N"/>
</dbReference>
<dbReference type="GO" id="GO:0006457">
    <property type="term" value="P:protein folding"/>
    <property type="evidence" value="ECO:0007669"/>
    <property type="project" value="InterPro"/>
</dbReference>
<dbReference type="InterPro" id="IPR007864">
    <property type="entry name" value="UreE_C_dom"/>
</dbReference>
<dbReference type="STRING" id="663278.Ethha_1604"/>
<evidence type="ECO:0000259" key="6">
    <source>
        <dbReference type="SMART" id="SM00988"/>
    </source>
</evidence>
<dbReference type="SUPFAM" id="SSF69287">
    <property type="entry name" value="Urease metallochaperone UreE, N-terminal domain"/>
    <property type="match status" value="1"/>
</dbReference>
<dbReference type="GO" id="GO:0016151">
    <property type="term" value="F:nickel cation binding"/>
    <property type="evidence" value="ECO:0007669"/>
    <property type="project" value="UniProtKB-UniRule"/>
</dbReference>
<comment type="function">
    <text evidence="5">Involved in urease metallocenter assembly. Binds nickel. Probably functions as a nickel donor during metallocenter assembly.</text>
</comment>
<organism evidence="7 8">
    <name type="scientific">Ethanoligenens harbinense (strain DSM 18485 / JCM 12961 / CGMCC 1.5033 / YUAN-3)</name>
    <dbReference type="NCBI Taxonomy" id="663278"/>
    <lineage>
        <taxon>Bacteria</taxon>
        <taxon>Bacillati</taxon>
        <taxon>Bacillota</taxon>
        <taxon>Clostridia</taxon>
        <taxon>Eubacteriales</taxon>
        <taxon>Oscillospiraceae</taxon>
        <taxon>Ethanoligenens</taxon>
    </lineage>
</organism>
<feature type="domain" description="UreE urease accessory N-terminal" evidence="6">
    <location>
        <begin position="6"/>
        <end position="69"/>
    </location>
</feature>
<dbReference type="CDD" id="cd00571">
    <property type="entry name" value="UreE"/>
    <property type="match status" value="1"/>
</dbReference>
<reference evidence="7 8" key="1">
    <citation type="submission" date="2010-12" db="EMBL/GenBank/DDBJ databases">
        <title>Complete sequence of Ethanoligenens harbinense YUAN-3.</title>
        <authorList>
            <person name="Lucas S."/>
            <person name="Copeland A."/>
            <person name="Lapidus A."/>
            <person name="Cheng J.-F."/>
            <person name="Bruce D."/>
            <person name="Goodwin L."/>
            <person name="Pitluck S."/>
            <person name="Chertkov O."/>
            <person name="Misra M."/>
            <person name="Detter J.C."/>
            <person name="Han C."/>
            <person name="Tapia R."/>
            <person name="Land M."/>
            <person name="Hauser L."/>
            <person name="Jeffries C."/>
            <person name="Kyrpides N."/>
            <person name="Ivanova N."/>
            <person name="Mikhailova N."/>
            <person name="Wang A."/>
            <person name="Mouttaki H."/>
            <person name="He Z."/>
            <person name="Zhou J."/>
            <person name="Hemme C.L."/>
            <person name="Woyke T."/>
        </authorList>
    </citation>
    <scope>NUCLEOTIDE SEQUENCE [LARGE SCALE GENOMIC DNA]</scope>
    <source>
        <strain evidence="8">DSM 18485 / JCM 12961 / CGMCC 1.5033 / YUAN-3</strain>
    </source>
</reference>
<dbReference type="GO" id="GO:0051082">
    <property type="term" value="F:unfolded protein binding"/>
    <property type="evidence" value="ECO:0007669"/>
    <property type="project" value="UniProtKB-UniRule"/>
</dbReference>
<keyword evidence="4 5" id="KW-0143">Chaperone</keyword>
<dbReference type="GO" id="GO:0005737">
    <property type="term" value="C:cytoplasm"/>
    <property type="evidence" value="ECO:0007669"/>
    <property type="project" value="UniProtKB-SubCell"/>
</dbReference>
<dbReference type="SUPFAM" id="SSF69737">
    <property type="entry name" value="Urease metallochaperone UreE, C-terminal domain"/>
    <property type="match status" value="1"/>
</dbReference>
<comment type="similarity">
    <text evidence="5">Belongs to the UreE family.</text>
</comment>
<dbReference type="AlphaFoldDB" id="E6U8Q4"/>